<name>A0A5B7TX94_9FLAO</name>
<keyword evidence="1" id="KW-0808">Transferase</keyword>
<dbReference type="KEGG" id="fbe:FF125_15965"/>
<evidence type="ECO:0000313" key="2">
    <source>
        <dbReference type="Proteomes" id="UP000306229"/>
    </source>
</evidence>
<keyword evidence="2" id="KW-1185">Reference proteome</keyword>
<dbReference type="EMBL" id="CP040749">
    <property type="protein sequence ID" value="QCX39861.1"/>
    <property type="molecule type" value="Genomic_DNA"/>
</dbReference>
<dbReference type="Proteomes" id="UP000306229">
    <property type="component" value="Chromosome"/>
</dbReference>
<dbReference type="GO" id="GO:0016603">
    <property type="term" value="F:glutaminyl-peptide cyclotransferase activity"/>
    <property type="evidence" value="ECO:0007669"/>
    <property type="project" value="InterPro"/>
</dbReference>
<dbReference type="OrthoDB" id="9783700at2"/>
<dbReference type="RefSeq" id="WP_138950736.1">
    <property type="nucleotide sequence ID" value="NZ_CP040749.1"/>
</dbReference>
<dbReference type="PANTHER" id="PTHR31270">
    <property type="entry name" value="GLUTAMINYL-PEPTIDE CYCLOTRANSFERASE"/>
    <property type="match status" value="1"/>
</dbReference>
<dbReference type="Pfam" id="PF05096">
    <property type="entry name" value="Glu_cyclase_2"/>
    <property type="match status" value="1"/>
</dbReference>
<reference evidence="1 2" key="1">
    <citation type="submission" date="2019-05" db="EMBL/GenBank/DDBJ databases">
        <title>Algicella ahnfeltiae gen. nov., sp. nov., a novel marine bacterium of the family Flavobacteriaceae isolated from a red alga.</title>
        <authorList>
            <person name="Nedashkovskaya O.I."/>
            <person name="Kukhlevskiy A.D."/>
            <person name="Kim S.-G."/>
            <person name="Zhukova N.V."/>
            <person name="Mikhailov V.V."/>
        </authorList>
    </citation>
    <scope>NUCLEOTIDE SEQUENCE [LARGE SCALE GENOMIC DNA]</scope>
    <source>
        <strain evidence="1 2">10Alg115</strain>
    </source>
</reference>
<dbReference type="PROSITE" id="PS51257">
    <property type="entry name" value="PROKAR_LIPOPROTEIN"/>
    <property type="match status" value="1"/>
</dbReference>
<proteinExistence type="predicted"/>
<accession>A0A5B7TX94</accession>
<sequence>MKKHKIILSLVLIASFFGSCGNTYKLKLSSPKSMKINEKLTLSVTEENSKPIDSVRYYLDGKRLPGNKGVTLNTSKLGAHAVSATVFYGEEQKKLTNTILLFAEKSPEIYSYEIVNEYPHDENAFTQGLEYHNGFLYESTGQNGESTLRKVELKTGKMLQKIDLDKRYFGEGMTIYNDKVYMLTWQSGKGFVFNLESFEKEKEFKYDQSKQGWGLTHNGEKLIKSDGTDKIWFLDPETGTEESHIEAYTIDRAVPKLNELEFIDGKIYANVWQRNSLVMINPNTGALEGIADLAGLQEKVGQKGDENVLNGIAYDEENDRLFVTGKDWNTLFEIKLNKK</sequence>
<dbReference type="InterPro" id="IPR007788">
    <property type="entry name" value="QCT"/>
</dbReference>
<dbReference type="PANTHER" id="PTHR31270:SF1">
    <property type="entry name" value="GLUTAMINYL-PEPTIDE CYCLOTRANSFERASE"/>
    <property type="match status" value="1"/>
</dbReference>
<evidence type="ECO:0000313" key="1">
    <source>
        <dbReference type="EMBL" id="QCX39861.1"/>
    </source>
</evidence>
<dbReference type="InterPro" id="IPR011044">
    <property type="entry name" value="Quino_amine_DH_bsu"/>
</dbReference>
<dbReference type="SUPFAM" id="SSF50969">
    <property type="entry name" value="YVTN repeat-like/Quinoprotein amine dehydrogenase"/>
    <property type="match status" value="1"/>
</dbReference>
<dbReference type="Gene3D" id="2.130.10.10">
    <property type="entry name" value="YVTN repeat-like/Quinoprotein amine dehydrogenase"/>
    <property type="match status" value="1"/>
</dbReference>
<gene>
    <name evidence="1" type="ORF">FF125_15965</name>
</gene>
<organism evidence="1 2">
    <name type="scientific">Aureibaculum algae</name>
    <dbReference type="NCBI Taxonomy" id="2584122"/>
    <lineage>
        <taxon>Bacteria</taxon>
        <taxon>Pseudomonadati</taxon>
        <taxon>Bacteroidota</taxon>
        <taxon>Flavobacteriia</taxon>
        <taxon>Flavobacteriales</taxon>
        <taxon>Flavobacteriaceae</taxon>
        <taxon>Aureibaculum</taxon>
    </lineage>
</organism>
<dbReference type="InterPro" id="IPR015943">
    <property type="entry name" value="WD40/YVTN_repeat-like_dom_sf"/>
</dbReference>
<dbReference type="AlphaFoldDB" id="A0A5B7TX94"/>
<protein>
    <submittedName>
        <fullName evidence="1">Glutaminyl-peptide cyclotransferase</fullName>
    </submittedName>
</protein>